<sequence>MFDVRDMVNGQWLLVEEEAVNCIPPTSAKMLVEHYRRDFIERIVGHRLIIITNQDVDAVCTVKILTTLFKTEGIQYILLSCSGLTELKEKYDEYNSQSDRCLLVNCGGTIDVLDLLGNPPREKLFFILDYHRPLNILNYYNATGQVVIISVLESEENIPEIDEIFREEPPDSSEEEDDHDDDEALDANGMNERQRRKTERRAQRQLYTTWVKKREHLLFTYREHSYYSRPSALYGLEIAWGMSRDDMESVWSAIVSLTDSLVLGRLPRPKYSEYASTVNDHILRISNANQLPRDCLKIRFERDLFLFLYRHWSVYDSLKTTPYVVSTLKTWSQDGHRKLKQMLAHLGLPLSEVKQKYANMSLDLRRQLVEMFSSQVVVENYKLPDLVFGSFVAEIGFRPKFNALDVQLATLALLEEPDPNKTEEERFLLAVQGLDVRNFEKGGIEKAKGMMKQVNNQVQMMVEMKLVQEVGPFLFVQLTDSMIDFNYFKRPAGIPLLANFLQHAGIRAGKKGWRQSPWLIMIPYDQEYFVAVGVQPGAFEQADKNIFPEVFRCIKGKMGEDVVADWFDGWAILVKNQKRQVFADLLLALSE</sequence>
<dbReference type="Pfam" id="PF02724">
    <property type="entry name" value="CDC45"/>
    <property type="match status" value="1"/>
</dbReference>
<evidence type="ECO:0000256" key="3">
    <source>
        <dbReference type="ARBA" id="ARBA00022705"/>
    </source>
</evidence>
<evidence type="ECO:0000256" key="5">
    <source>
        <dbReference type="ARBA" id="ARBA00023306"/>
    </source>
</evidence>
<keyword evidence="5" id="KW-0131">Cell cycle</keyword>
<reference evidence="7 8" key="1">
    <citation type="submission" date="2024-08" db="EMBL/GenBank/DDBJ databases">
        <authorList>
            <person name="Cucini C."/>
            <person name="Frati F."/>
        </authorList>
    </citation>
    <scope>NUCLEOTIDE SEQUENCE [LARGE SCALE GENOMIC DNA]</scope>
</reference>
<evidence type="ECO:0000256" key="4">
    <source>
        <dbReference type="ARBA" id="ARBA00023242"/>
    </source>
</evidence>
<gene>
    <name evidence="7" type="ORF">ODALV1_LOCUS16511</name>
</gene>
<evidence type="ECO:0000256" key="2">
    <source>
        <dbReference type="ARBA" id="ARBA00010727"/>
    </source>
</evidence>
<keyword evidence="4" id="KW-0539">Nucleus</keyword>
<dbReference type="InterPro" id="IPR003874">
    <property type="entry name" value="CDC45"/>
</dbReference>
<comment type="caution">
    <text evidence="7">The sequence shown here is derived from an EMBL/GenBank/DDBJ whole genome shotgun (WGS) entry which is preliminary data.</text>
</comment>
<dbReference type="PANTHER" id="PTHR10507">
    <property type="entry name" value="CDC45-RELATED PROTEIN"/>
    <property type="match status" value="1"/>
</dbReference>
<keyword evidence="8" id="KW-1185">Reference proteome</keyword>
<proteinExistence type="inferred from homology"/>
<dbReference type="Proteomes" id="UP001642540">
    <property type="component" value="Unassembled WGS sequence"/>
</dbReference>
<feature type="compositionally biased region" description="Acidic residues" evidence="6">
    <location>
        <begin position="170"/>
        <end position="185"/>
    </location>
</feature>
<comment type="similarity">
    <text evidence="2">Belongs to the CDC45 family.</text>
</comment>
<comment type="subcellular location">
    <subcellularLocation>
        <location evidence="1">Nucleus</location>
    </subcellularLocation>
</comment>
<evidence type="ECO:0008006" key="9">
    <source>
        <dbReference type="Google" id="ProtNLM"/>
    </source>
</evidence>
<protein>
    <recommendedName>
        <fullName evidence="9">Cell division control protein 45</fullName>
    </recommendedName>
</protein>
<evidence type="ECO:0000313" key="7">
    <source>
        <dbReference type="EMBL" id="CAL8114536.1"/>
    </source>
</evidence>
<organism evidence="7 8">
    <name type="scientific">Orchesella dallaii</name>
    <dbReference type="NCBI Taxonomy" id="48710"/>
    <lineage>
        <taxon>Eukaryota</taxon>
        <taxon>Metazoa</taxon>
        <taxon>Ecdysozoa</taxon>
        <taxon>Arthropoda</taxon>
        <taxon>Hexapoda</taxon>
        <taxon>Collembola</taxon>
        <taxon>Entomobryomorpha</taxon>
        <taxon>Entomobryoidea</taxon>
        <taxon>Orchesellidae</taxon>
        <taxon>Orchesellinae</taxon>
        <taxon>Orchesella</taxon>
    </lineage>
</organism>
<dbReference type="EMBL" id="CAXLJM020000050">
    <property type="protein sequence ID" value="CAL8114536.1"/>
    <property type="molecule type" value="Genomic_DNA"/>
</dbReference>
<name>A0ABP1R1X6_9HEXA</name>
<evidence type="ECO:0000256" key="6">
    <source>
        <dbReference type="SAM" id="MobiDB-lite"/>
    </source>
</evidence>
<accession>A0ABP1R1X6</accession>
<dbReference type="PANTHER" id="PTHR10507:SF0">
    <property type="entry name" value="CELL DIVISION CONTROL PROTEIN 45 HOMOLOG"/>
    <property type="match status" value="1"/>
</dbReference>
<feature type="region of interest" description="Disordered" evidence="6">
    <location>
        <begin position="166"/>
        <end position="200"/>
    </location>
</feature>
<evidence type="ECO:0000313" key="8">
    <source>
        <dbReference type="Proteomes" id="UP001642540"/>
    </source>
</evidence>
<evidence type="ECO:0000256" key="1">
    <source>
        <dbReference type="ARBA" id="ARBA00004123"/>
    </source>
</evidence>
<keyword evidence="3" id="KW-0235">DNA replication</keyword>